<accession>A0AAD7R6I0</accession>
<organism evidence="8 9">
    <name type="scientific">Aldrovandia affinis</name>
    <dbReference type="NCBI Taxonomy" id="143900"/>
    <lineage>
        <taxon>Eukaryota</taxon>
        <taxon>Metazoa</taxon>
        <taxon>Chordata</taxon>
        <taxon>Craniata</taxon>
        <taxon>Vertebrata</taxon>
        <taxon>Euteleostomi</taxon>
        <taxon>Actinopterygii</taxon>
        <taxon>Neopterygii</taxon>
        <taxon>Teleostei</taxon>
        <taxon>Notacanthiformes</taxon>
        <taxon>Halosauridae</taxon>
        <taxon>Aldrovandia</taxon>
    </lineage>
</organism>
<dbReference type="SUPFAM" id="SSF56436">
    <property type="entry name" value="C-type lectin-like"/>
    <property type="match status" value="1"/>
</dbReference>
<comment type="caution">
    <text evidence="8">The sequence shown here is derived from an EMBL/GenBank/DDBJ whole genome shotgun (WGS) entry which is preliminary data.</text>
</comment>
<feature type="domain" description="C-type lectin" evidence="7">
    <location>
        <begin position="186"/>
        <end position="296"/>
    </location>
</feature>
<dbReference type="PANTHER" id="PTHR24024:SF15">
    <property type="entry name" value="PULMONARY SURFACTANT-ASSOCIATED PROTEIN D"/>
    <property type="match status" value="1"/>
</dbReference>
<evidence type="ECO:0000256" key="1">
    <source>
        <dbReference type="ARBA" id="ARBA00022729"/>
    </source>
</evidence>
<dbReference type="InterPro" id="IPR001304">
    <property type="entry name" value="C-type_lectin-like"/>
</dbReference>
<dbReference type="InterPro" id="IPR018378">
    <property type="entry name" value="C-type_lectin_CS"/>
</dbReference>
<keyword evidence="3" id="KW-0106">Calcium</keyword>
<evidence type="ECO:0000313" key="8">
    <source>
        <dbReference type="EMBL" id="KAJ8367108.1"/>
    </source>
</evidence>
<dbReference type="AlphaFoldDB" id="A0AAD7R6I0"/>
<gene>
    <name evidence="8" type="ORF">AAFF_G00331120</name>
</gene>
<feature type="compositionally biased region" description="Basic and acidic residues" evidence="6">
    <location>
        <begin position="99"/>
        <end position="115"/>
    </location>
</feature>
<feature type="compositionally biased region" description="Low complexity" evidence="6">
    <location>
        <begin position="116"/>
        <end position="128"/>
    </location>
</feature>
<sequence length="297" mass="31315">SNKQAHSLPPSSTVSQDSALKQQASSFSDPILHCLSRLSTEVMPLPRSCLNAVTLLVLLLSLHLMAHTLAQMTPPSSSPGCSAYPGVPGTPGYNGLPGRDGRDGAPGPKGDRGEPAEAQGPPGETGPQGPMGPAGPKGERGEPGQAGDLSNSSPDLKLEVQLLRANLSKLEKAVGFHLFRKIGDKYYVSDKWALSFDEGLKICADVGGTLPLPRGEAENQALAKVLIASGSPHAFIGATDRSSDKNWVDLSHRPLTFFKWLSGQPSHTANEDCIINNANGLWHDATCFSALLIICEI</sequence>
<evidence type="ECO:0000256" key="6">
    <source>
        <dbReference type="SAM" id="MobiDB-lite"/>
    </source>
</evidence>
<feature type="non-terminal residue" evidence="8">
    <location>
        <position position="297"/>
    </location>
</feature>
<evidence type="ECO:0000313" key="9">
    <source>
        <dbReference type="Proteomes" id="UP001221898"/>
    </source>
</evidence>
<dbReference type="Proteomes" id="UP001221898">
    <property type="component" value="Unassembled WGS sequence"/>
</dbReference>
<dbReference type="GO" id="GO:0005771">
    <property type="term" value="C:multivesicular body"/>
    <property type="evidence" value="ECO:0007669"/>
    <property type="project" value="TreeGrafter"/>
</dbReference>
<dbReference type="InterPro" id="IPR051077">
    <property type="entry name" value="Ca-dependent_lectin"/>
</dbReference>
<reference evidence="8" key="1">
    <citation type="journal article" date="2023" name="Science">
        <title>Genome structures resolve the early diversification of teleost fishes.</title>
        <authorList>
            <person name="Parey E."/>
            <person name="Louis A."/>
            <person name="Montfort J."/>
            <person name="Bouchez O."/>
            <person name="Roques C."/>
            <person name="Iampietro C."/>
            <person name="Lluch J."/>
            <person name="Castinel A."/>
            <person name="Donnadieu C."/>
            <person name="Desvignes T."/>
            <person name="Floi Bucao C."/>
            <person name="Jouanno E."/>
            <person name="Wen M."/>
            <person name="Mejri S."/>
            <person name="Dirks R."/>
            <person name="Jansen H."/>
            <person name="Henkel C."/>
            <person name="Chen W.J."/>
            <person name="Zahm M."/>
            <person name="Cabau C."/>
            <person name="Klopp C."/>
            <person name="Thompson A.W."/>
            <person name="Robinson-Rechavi M."/>
            <person name="Braasch I."/>
            <person name="Lecointre G."/>
            <person name="Bobe J."/>
            <person name="Postlethwait J.H."/>
            <person name="Berthelot C."/>
            <person name="Roest Crollius H."/>
            <person name="Guiguen Y."/>
        </authorList>
    </citation>
    <scope>NUCLEOTIDE SEQUENCE</scope>
    <source>
        <strain evidence="8">NC1722</strain>
    </source>
</reference>
<keyword evidence="2" id="KW-0430">Lectin</keyword>
<dbReference type="InterPro" id="IPR016186">
    <property type="entry name" value="C-type_lectin-like/link_sf"/>
</dbReference>
<protein>
    <recommendedName>
        <fullName evidence="7">C-type lectin domain-containing protein</fullName>
    </recommendedName>
</protein>
<keyword evidence="1" id="KW-0732">Signal</keyword>
<proteinExistence type="predicted"/>
<evidence type="ECO:0000256" key="2">
    <source>
        <dbReference type="ARBA" id="ARBA00022734"/>
    </source>
</evidence>
<dbReference type="InterPro" id="IPR016187">
    <property type="entry name" value="CTDL_fold"/>
</dbReference>
<dbReference type="GO" id="GO:0030246">
    <property type="term" value="F:carbohydrate binding"/>
    <property type="evidence" value="ECO:0007669"/>
    <property type="project" value="UniProtKB-KW"/>
</dbReference>
<dbReference type="SMART" id="SM00034">
    <property type="entry name" value="CLECT"/>
    <property type="match status" value="1"/>
</dbReference>
<keyword evidence="5" id="KW-1015">Disulfide bond</keyword>
<feature type="region of interest" description="Disordered" evidence="6">
    <location>
        <begin position="72"/>
        <end position="153"/>
    </location>
</feature>
<evidence type="ECO:0000256" key="5">
    <source>
        <dbReference type="ARBA" id="ARBA00023157"/>
    </source>
</evidence>
<evidence type="ECO:0000256" key="3">
    <source>
        <dbReference type="ARBA" id="ARBA00022837"/>
    </source>
</evidence>
<dbReference type="Gene3D" id="3.10.100.10">
    <property type="entry name" value="Mannose-Binding Protein A, subunit A"/>
    <property type="match status" value="1"/>
</dbReference>
<dbReference type="PANTHER" id="PTHR24024">
    <property type="entry name" value="PULMONARY SURFACTANT-ASSOCIATED PROTEIN A"/>
    <property type="match status" value="1"/>
</dbReference>
<dbReference type="EMBL" id="JAINUG010000505">
    <property type="protein sequence ID" value="KAJ8367108.1"/>
    <property type="molecule type" value="Genomic_DNA"/>
</dbReference>
<keyword evidence="4" id="KW-0176">Collagen</keyword>
<name>A0AAD7R6I0_9TELE</name>
<dbReference type="PROSITE" id="PS00615">
    <property type="entry name" value="C_TYPE_LECTIN_1"/>
    <property type="match status" value="1"/>
</dbReference>
<dbReference type="GO" id="GO:0005615">
    <property type="term" value="C:extracellular space"/>
    <property type="evidence" value="ECO:0007669"/>
    <property type="project" value="TreeGrafter"/>
</dbReference>
<evidence type="ECO:0000259" key="7">
    <source>
        <dbReference type="PROSITE" id="PS50041"/>
    </source>
</evidence>
<dbReference type="GO" id="GO:0005581">
    <property type="term" value="C:collagen trimer"/>
    <property type="evidence" value="ECO:0007669"/>
    <property type="project" value="UniProtKB-KW"/>
</dbReference>
<dbReference type="InterPro" id="IPR008160">
    <property type="entry name" value="Collagen"/>
</dbReference>
<evidence type="ECO:0000256" key="4">
    <source>
        <dbReference type="ARBA" id="ARBA00023119"/>
    </source>
</evidence>
<dbReference type="Pfam" id="PF01391">
    <property type="entry name" value="Collagen"/>
    <property type="match status" value="1"/>
</dbReference>
<feature type="region of interest" description="Disordered" evidence="6">
    <location>
        <begin position="1"/>
        <end position="21"/>
    </location>
</feature>
<dbReference type="Pfam" id="PF00059">
    <property type="entry name" value="Lectin_C"/>
    <property type="match status" value="1"/>
</dbReference>
<keyword evidence="9" id="KW-1185">Reference proteome</keyword>
<dbReference type="PROSITE" id="PS50041">
    <property type="entry name" value="C_TYPE_LECTIN_2"/>
    <property type="match status" value="1"/>
</dbReference>